<evidence type="ECO:0000256" key="1">
    <source>
        <dbReference type="SAM" id="MobiDB-lite"/>
    </source>
</evidence>
<dbReference type="InterPro" id="IPR011024">
    <property type="entry name" value="G_crystallin-like"/>
</dbReference>
<evidence type="ECO:0008006" key="5">
    <source>
        <dbReference type="Google" id="ProtNLM"/>
    </source>
</evidence>
<evidence type="ECO:0000313" key="3">
    <source>
        <dbReference type="EMBL" id="NBC44319.1"/>
    </source>
</evidence>
<feature type="region of interest" description="Disordered" evidence="1">
    <location>
        <begin position="142"/>
        <end position="166"/>
    </location>
</feature>
<evidence type="ECO:0000256" key="2">
    <source>
        <dbReference type="SAM" id="SignalP"/>
    </source>
</evidence>
<feature type="signal peptide" evidence="2">
    <location>
        <begin position="1"/>
        <end position="23"/>
    </location>
</feature>
<dbReference type="AlphaFoldDB" id="A0A7X4YFC3"/>
<dbReference type="Gene3D" id="2.60.20.10">
    <property type="entry name" value="Crystallins"/>
    <property type="match status" value="1"/>
</dbReference>
<proteinExistence type="predicted"/>
<accession>A0A7X4YFC3</accession>
<sequence length="507" mass="55501">MQHIHRRNVPAAALSLAGLLAFAGCEPEAREPAAVPREALAATAAPLALGLGGDTSCIWGSPDCNLCSPDVPLRFQELRDHGEVLGFQPGPFNLNVAYPGSNHWQGIQRLSTRSGRLLVLSKRDDAPGGNVGHLVHMATRNGEGGRFRSNRLSPSIKKPEDTSPPGADAAVAALPVLDGYRHGGGMQAVGSILALPMEQGPGLGRIALYDYNPSLTPSPFAFVHGETATAGTASFTKLSDGHFLLLLGQVDANTLEVFRSSEADLHSATNQWVRVDTWRKSELPDGQWGAFQNLNFVTDCNDSQLYLVGTRLGGLRWGAVSDDYAHLYRVHLDGHMRLEHVASKHLYCSNDGSRQCNLDAAAGLFVGPDRGLILYGTEHADDGPGSTVKMVEFRGIWADSRCRTDIWHAYVDFYDDSNFSDRGVIFDFEDQGLKNWARFDDVDRFNDKTSSVRWCIPPGYRVRLYDDSNYKGSYRDLVGDGTLHEANLNSKAWGFNDKVSSARWLNE</sequence>
<protein>
    <recommendedName>
        <fullName evidence="5">Lipoprotein</fullName>
    </recommendedName>
</protein>
<reference evidence="3 4" key="1">
    <citation type="submission" date="2020-01" db="EMBL/GenBank/DDBJ databases">
        <title>The draft genome sequence of Corallococcus exiguus DSM 14696.</title>
        <authorList>
            <person name="Zhang X."/>
            <person name="Zhu H."/>
        </authorList>
    </citation>
    <scope>NUCLEOTIDE SEQUENCE [LARGE SCALE GENOMIC DNA]</scope>
    <source>
        <strain evidence="3 4">DSM 14696</strain>
    </source>
</reference>
<dbReference type="EMBL" id="JAAAPK010000010">
    <property type="protein sequence ID" value="NBC44319.1"/>
    <property type="molecule type" value="Genomic_DNA"/>
</dbReference>
<evidence type="ECO:0000313" key="4">
    <source>
        <dbReference type="Proteomes" id="UP000537825"/>
    </source>
</evidence>
<dbReference type="RefSeq" id="WP_139915490.1">
    <property type="nucleotide sequence ID" value="NZ_CBCSLE010000001.1"/>
</dbReference>
<keyword evidence="2" id="KW-0732">Signal</keyword>
<feature type="chain" id="PRO_5031017414" description="Lipoprotein" evidence="2">
    <location>
        <begin position="24"/>
        <end position="507"/>
    </location>
</feature>
<gene>
    <name evidence="3" type="ORF">GTZ93_31375</name>
</gene>
<comment type="caution">
    <text evidence="3">The sequence shown here is derived from an EMBL/GenBank/DDBJ whole genome shotgun (WGS) entry which is preliminary data.</text>
</comment>
<dbReference type="Proteomes" id="UP000537825">
    <property type="component" value="Unassembled WGS sequence"/>
</dbReference>
<dbReference type="PROSITE" id="PS51257">
    <property type="entry name" value="PROKAR_LIPOPROTEIN"/>
    <property type="match status" value="1"/>
</dbReference>
<dbReference type="SUPFAM" id="SSF49695">
    <property type="entry name" value="gamma-Crystallin-like"/>
    <property type="match status" value="1"/>
</dbReference>
<organism evidence="3 4">
    <name type="scientific">Corallococcus exiguus</name>
    <dbReference type="NCBI Taxonomy" id="83462"/>
    <lineage>
        <taxon>Bacteria</taxon>
        <taxon>Pseudomonadati</taxon>
        <taxon>Myxococcota</taxon>
        <taxon>Myxococcia</taxon>
        <taxon>Myxococcales</taxon>
        <taxon>Cystobacterineae</taxon>
        <taxon>Myxococcaceae</taxon>
        <taxon>Corallococcus</taxon>
    </lineage>
</organism>
<keyword evidence="4" id="KW-1185">Reference proteome</keyword>
<name>A0A7X4YFC3_9BACT</name>